<feature type="domain" description="KIB1-4 beta-propeller" evidence="1">
    <location>
        <begin position="39"/>
        <end position="304"/>
    </location>
</feature>
<dbReference type="PANTHER" id="PTHR40891:SF1">
    <property type="entry name" value="DUF295 DOMAIN-CONTAINING PROTEIN"/>
    <property type="match status" value="1"/>
</dbReference>
<evidence type="ECO:0000313" key="2">
    <source>
        <dbReference type="EMBL" id="KAL3513804.1"/>
    </source>
</evidence>
<protein>
    <recommendedName>
        <fullName evidence="1">KIB1-4 beta-propeller domain-containing protein</fullName>
    </recommendedName>
</protein>
<comment type="caution">
    <text evidence="2">The sequence shown here is derived from an EMBL/GenBank/DDBJ whole genome shotgun (WGS) entry which is preliminary data.</text>
</comment>
<proteinExistence type="predicted"/>
<sequence length="333" mass="38607">MEEDQGDHEVIYYSFPPIYNQTCPWLLIFQGEHFEKHIFYSVDENRYYSRTIPEMRRKYLLASSHGWLLLADCFKDDCFLLNPQSKEKIQLPLLKSKYQLEERTVIVDYRKAKFVFSKPPTDPECHILLICDLGRLLLFCKLGDEKFTVQSATFGNDHISTALVFQGKVYALLKPSYKIATIDFNAADSAIEVQPLIKDGRPCAVPRRPSVLSSQHFEEYLVESFDELLCIRKIYSAFFAKEVSDFEIFRVDLCNMECEVLDALGERTIFLSNGMSYSTIAAISRTVRNSVYYTETGEKNLFLYELEDRSKTILQACPNEGSDWLGQCWVLMH</sequence>
<keyword evidence="3" id="KW-1185">Reference proteome</keyword>
<accession>A0ABD2Z4W4</accession>
<dbReference type="EMBL" id="JBJUIK010000011">
    <property type="protein sequence ID" value="KAL3513804.1"/>
    <property type="molecule type" value="Genomic_DNA"/>
</dbReference>
<reference evidence="2 3" key="1">
    <citation type="submission" date="2024-11" db="EMBL/GenBank/DDBJ databases">
        <title>A near-complete genome assembly of Cinchona calisaya.</title>
        <authorList>
            <person name="Lian D.C."/>
            <person name="Zhao X.W."/>
            <person name="Wei L."/>
        </authorList>
    </citation>
    <scope>NUCLEOTIDE SEQUENCE [LARGE SCALE GENOMIC DNA]</scope>
    <source>
        <tissue evidence="2">Nenye</tissue>
    </source>
</reference>
<dbReference type="Pfam" id="PF03478">
    <property type="entry name" value="Beta-prop_KIB1-4"/>
    <property type="match status" value="1"/>
</dbReference>
<gene>
    <name evidence="2" type="ORF">ACH5RR_026521</name>
</gene>
<evidence type="ECO:0000259" key="1">
    <source>
        <dbReference type="Pfam" id="PF03478"/>
    </source>
</evidence>
<organism evidence="2 3">
    <name type="scientific">Cinchona calisaya</name>
    <dbReference type="NCBI Taxonomy" id="153742"/>
    <lineage>
        <taxon>Eukaryota</taxon>
        <taxon>Viridiplantae</taxon>
        <taxon>Streptophyta</taxon>
        <taxon>Embryophyta</taxon>
        <taxon>Tracheophyta</taxon>
        <taxon>Spermatophyta</taxon>
        <taxon>Magnoliopsida</taxon>
        <taxon>eudicotyledons</taxon>
        <taxon>Gunneridae</taxon>
        <taxon>Pentapetalae</taxon>
        <taxon>asterids</taxon>
        <taxon>lamiids</taxon>
        <taxon>Gentianales</taxon>
        <taxon>Rubiaceae</taxon>
        <taxon>Cinchonoideae</taxon>
        <taxon>Cinchoneae</taxon>
        <taxon>Cinchona</taxon>
    </lineage>
</organism>
<dbReference type="InterPro" id="IPR005174">
    <property type="entry name" value="KIB1-4_b-propeller"/>
</dbReference>
<evidence type="ECO:0000313" key="3">
    <source>
        <dbReference type="Proteomes" id="UP001630127"/>
    </source>
</evidence>
<dbReference type="Proteomes" id="UP001630127">
    <property type="component" value="Unassembled WGS sequence"/>
</dbReference>
<dbReference type="PANTHER" id="PTHR40891">
    <property type="entry name" value="DUF295 DOMAIN-CONTAINING PROTEIN"/>
    <property type="match status" value="1"/>
</dbReference>
<name>A0ABD2Z4W4_9GENT</name>
<dbReference type="AlphaFoldDB" id="A0ABD2Z4W4"/>